<keyword evidence="4 6" id="KW-1133">Transmembrane helix</keyword>
<dbReference type="PANTHER" id="PTHR23513">
    <property type="entry name" value="INTEGRAL MEMBRANE EFFLUX PROTEIN-RELATED"/>
    <property type="match status" value="1"/>
</dbReference>
<organism evidence="7 8">
    <name type="scientific">Gonapodya prolifera (strain JEL478)</name>
    <name type="common">Monoblepharis prolifera</name>
    <dbReference type="NCBI Taxonomy" id="1344416"/>
    <lineage>
        <taxon>Eukaryota</taxon>
        <taxon>Fungi</taxon>
        <taxon>Fungi incertae sedis</taxon>
        <taxon>Chytridiomycota</taxon>
        <taxon>Chytridiomycota incertae sedis</taxon>
        <taxon>Monoblepharidomycetes</taxon>
        <taxon>Monoblepharidales</taxon>
        <taxon>Gonapodyaceae</taxon>
        <taxon>Gonapodya</taxon>
    </lineage>
</organism>
<sequence>MKKHLLRSSLSISPTIVSSMTSFLMRPFQGFSREEGKNIAFYIGGIMLGYTGELWTAAQSLNLVAQCVGSLLVGSIVKRFTTGRLAAICIIIFGFTILFMPILEGATGGSIPGNDAGLNGSSIRSTWGSWTPYLIYLFFTIAGVFHGGIELMRRVIPAEIVGGDAEKLRHMDSLVHIFYEVTGTIGALFSPYWM</sequence>
<evidence type="ECO:0000313" key="8">
    <source>
        <dbReference type="Proteomes" id="UP000070544"/>
    </source>
</evidence>
<feature type="transmembrane region" description="Helical" evidence="6">
    <location>
        <begin position="85"/>
        <end position="103"/>
    </location>
</feature>
<dbReference type="OrthoDB" id="5344169at2759"/>
<protein>
    <submittedName>
        <fullName evidence="7">Uncharacterized protein</fullName>
    </submittedName>
</protein>
<proteinExistence type="predicted"/>
<dbReference type="EMBL" id="KQ965735">
    <property type="protein sequence ID" value="KXS20431.1"/>
    <property type="molecule type" value="Genomic_DNA"/>
</dbReference>
<evidence type="ECO:0000256" key="2">
    <source>
        <dbReference type="ARBA" id="ARBA00022475"/>
    </source>
</evidence>
<accession>A0A139AUM1</accession>
<feature type="transmembrane region" description="Helical" evidence="6">
    <location>
        <begin position="133"/>
        <end position="152"/>
    </location>
</feature>
<dbReference type="SUPFAM" id="SSF103473">
    <property type="entry name" value="MFS general substrate transporter"/>
    <property type="match status" value="1"/>
</dbReference>
<reference evidence="7 8" key="1">
    <citation type="journal article" date="2015" name="Genome Biol. Evol.">
        <title>Phylogenomic analyses indicate that early fungi evolved digesting cell walls of algal ancestors of land plants.</title>
        <authorList>
            <person name="Chang Y."/>
            <person name="Wang S."/>
            <person name="Sekimoto S."/>
            <person name="Aerts A.L."/>
            <person name="Choi C."/>
            <person name="Clum A."/>
            <person name="LaButti K.M."/>
            <person name="Lindquist E.A."/>
            <person name="Yee Ngan C."/>
            <person name="Ohm R.A."/>
            <person name="Salamov A.A."/>
            <person name="Grigoriev I.V."/>
            <person name="Spatafora J.W."/>
            <person name="Berbee M.L."/>
        </authorList>
    </citation>
    <scope>NUCLEOTIDE SEQUENCE [LARGE SCALE GENOMIC DNA]</scope>
    <source>
        <strain evidence="7 8">JEL478</strain>
    </source>
</reference>
<dbReference type="Proteomes" id="UP000070544">
    <property type="component" value="Unassembled WGS sequence"/>
</dbReference>
<keyword evidence="8" id="KW-1185">Reference proteome</keyword>
<comment type="subcellular location">
    <subcellularLocation>
        <location evidence="1">Cell membrane</location>
        <topology evidence="1">Multi-pass membrane protein</topology>
    </subcellularLocation>
</comment>
<keyword evidence="5 6" id="KW-0472">Membrane</keyword>
<dbReference type="PANTHER" id="PTHR23513:SF6">
    <property type="entry name" value="MAJOR FACILITATOR SUPERFAMILY ASSOCIATED DOMAIN-CONTAINING PROTEIN"/>
    <property type="match status" value="1"/>
</dbReference>
<dbReference type="InterPro" id="IPR036259">
    <property type="entry name" value="MFS_trans_sf"/>
</dbReference>
<name>A0A139AUM1_GONPJ</name>
<keyword evidence="3 6" id="KW-0812">Transmembrane</keyword>
<evidence type="ECO:0000256" key="5">
    <source>
        <dbReference type="ARBA" id="ARBA00023136"/>
    </source>
</evidence>
<evidence type="ECO:0000256" key="6">
    <source>
        <dbReference type="SAM" id="Phobius"/>
    </source>
</evidence>
<evidence type="ECO:0000256" key="1">
    <source>
        <dbReference type="ARBA" id="ARBA00004651"/>
    </source>
</evidence>
<gene>
    <name evidence="7" type="ORF">M427DRAFT_28156</name>
</gene>
<dbReference type="AlphaFoldDB" id="A0A139AUM1"/>
<dbReference type="GO" id="GO:0005886">
    <property type="term" value="C:plasma membrane"/>
    <property type="evidence" value="ECO:0007669"/>
    <property type="project" value="UniProtKB-SubCell"/>
</dbReference>
<evidence type="ECO:0000256" key="3">
    <source>
        <dbReference type="ARBA" id="ARBA00022692"/>
    </source>
</evidence>
<evidence type="ECO:0000256" key="4">
    <source>
        <dbReference type="ARBA" id="ARBA00022989"/>
    </source>
</evidence>
<evidence type="ECO:0000313" key="7">
    <source>
        <dbReference type="EMBL" id="KXS20431.1"/>
    </source>
</evidence>
<keyword evidence="2" id="KW-1003">Cell membrane</keyword>